<feature type="compositionally biased region" description="Polar residues" evidence="1">
    <location>
        <begin position="280"/>
        <end position="290"/>
    </location>
</feature>
<feature type="compositionally biased region" description="Low complexity" evidence="1">
    <location>
        <begin position="267"/>
        <end position="279"/>
    </location>
</feature>
<keyword evidence="4" id="KW-1185">Reference proteome</keyword>
<gene>
    <name evidence="3" type="ORF">SCP_0211200</name>
</gene>
<keyword evidence="2" id="KW-0812">Transmembrane</keyword>
<feature type="compositionally biased region" description="Polar residues" evidence="1">
    <location>
        <begin position="226"/>
        <end position="239"/>
    </location>
</feature>
<evidence type="ECO:0000256" key="2">
    <source>
        <dbReference type="SAM" id="Phobius"/>
    </source>
</evidence>
<organism evidence="3 4">
    <name type="scientific">Sparassis crispa</name>
    <dbReference type="NCBI Taxonomy" id="139825"/>
    <lineage>
        <taxon>Eukaryota</taxon>
        <taxon>Fungi</taxon>
        <taxon>Dikarya</taxon>
        <taxon>Basidiomycota</taxon>
        <taxon>Agaricomycotina</taxon>
        <taxon>Agaricomycetes</taxon>
        <taxon>Polyporales</taxon>
        <taxon>Sparassidaceae</taxon>
        <taxon>Sparassis</taxon>
    </lineage>
</organism>
<dbReference type="OrthoDB" id="3265734at2759"/>
<feature type="region of interest" description="Disordered" evidence="1">
    <location>
        <begin position="311"/>
        <end position="349"/>
    </location>
</feature>
<dbReference type="GeneID" id="38776835"/>
<evidence type="ECO:0000256" key="1">
    <source>
        <dbReference type="SAM" id="MobiDB-lite"/>
    </source>
</evidence>
<dbReference type="EMBL" id="BFAD01000002">
    <property type="protein sequence ID" value="GBE79918.1"/>
    <property type="molecule type" value="Genomic_DNA"/>
</dbReference>
<accession>A0A401GCK6</accession>
<sequence>MSQTQVTTVVDDQSPEILYNGQWNDVLNDSAAFDNSLSQAVEPGATFDFQFQGTAIYVYGAIQSGTTAVAANYSLDGSTPQTGVSFDTSSQDANQVMFYSEGGLHSVNHTLHVEVIFANSTNPYYLDYIAFVPMSTASSSAATYTTLPQPTSSLRVIVQTTSSTPVGAIVGGVVGGVAGLLILALAAFFFFFRRSGRRPYFYKSANSGEILDQEVKPFDAYPPPTTVTLTSSGAQSAPTSAPPGLGSVDDGSHYSSGSGSGSAPRVLSLASGSEGASSSTHAFSSPNQPRSKAAEAGLLSVARPATYHADSGVRFGSAGQGSSSTSSAAVHAIPEADVPADVPPMYSEN</sequence>
<dbReference type="STRING" id="139825.A0A401GCK6"/>
<dbReference type="Proteomes" id="UP000287166">
    <property type="component" value="Unassembled WGS sequence"/>
</dbReference>
<feature type="compositionally biased region" description="Low complexity" evidence="1">
    <location>
        <begin position="246"/>
        <end position="257"/>
    </location>
</feature>
<evidence type="ECO:0000313" key="4">
    <source>
        <dbReference type="Proteomes" id="UP000287166"/>
    </source>
</evidence>
<dbReference type="InParanoid" id="A0A401GCK6"/>
<feature type="region of interest" description="Disordered" evidence="1">
    <location>
        <begin position="222"/>
        <end position="291"/>
    </location>
</feature>
<name>A0A401GCK6_9APHY</name>
<reference evidence="3 4" key="1">
    <citation type="journal article" date="2018" name="Sci. Rep.">
        <title>Genome sequence of the cauliflower mushroom Sparassis crispa (Hanabiratake) and its association with beneficial usage.</title>
        <authorList>
            <person name="Kiyama R."/>
            <person name="Furutani Y."/>
            <person name="Kawaguchi K."/>
            <person name="Nakanishi T."/>
        </authorList>
    </citation>
    <scope>NUCLEOTIDE SEQUENCE [LARGE SCALE GENOMIC DNA]</scope>
</reference>
<dbReference type="RefSeq" id="XP_027610831.1">
    <property type="nucleotide sequence ID" value="XM_027755030.1"/>
</dbReference>
<feature type="compositionally biased region" description="Low complexity" evidence="1">
    <location>
        <begin position="316"/>
        <end position="329"/>
    </location>
</feature>
<keyword evidence="2" id="KW-1133">Transmembrane helix</keyword>
<proteinExistence type="predicted"/>
<feature type="transmembrane region" description="Helical" evidence="2">
    <location>
        <begin position="166"/>
        <end position="192"/>
    </location>
</feature>
<comment type="caution">
    <text evidence="3">The sequence shown here is derived from an EMBL/GenBank/DDBJ whole genome shotgun (WGS) entry which is preliminary data.</text>
</comment>
<dbReference type="AlphaFoldDB" id="A0A401GCK6"/>
<dbReference type="Gene3D" id="2.60.120.260">
    <property type="entry name" value="Galactose-binding domain-like"/>
    <property type="match status" value="1"/>
</dbReference>
<evidence type="ECO:0000313" key="3">
    <source>
        <dbReference type="EMBL" id="GBE79918.1"/>
    </source>
</evidence>
<keyword evidence="2" id="KW-0472">Membrane</keyword>
<protein>
    <submittedName>
        <fullName evidence="3">Uncharacterized protein</fullName>
    </submittedName>
</protein>